<evidence type="ECO:0000313" key="3">
    <source>
        <dbReference type="Proteomes" id="UP000267027"/>
    </source>
</evidence>
<dbReference type="STRING" id="334426.A0A158PLJ3"/>
<dbReference type="OrthoDB" id="5874790at2759"/>
<dbReference type="Proteomes" id="UP000267027">
    <property type="component" value="Unassembled WGS sequence"/>
</dbReference>
<organism evidence="4">
    <name type="scientific">Angiostrongylus costaricensis</name>
    <name type="common">Nematode worm</name>
    <dbReference type="NCBI Taxonomy" id="334426"/>
    <lineage>
        <taxon>Eukaryota</taxon>
        <taxon>Metazoa</taxon>
        <taxon>Ecdysozoa</taxon>
        <taxon>Nematoda</taxon>
        <taxon>Chromadorea</taxon>
        <taxon>Rhabditida</taxon>
        <taxon>Rhabditina</taxon>
        <taxon>Rhabditomorpha</taxon>
        <taxon>Strongyloidea</taxon>
        <taxon>Metastrongylidae</taxon>
        <taxon>Angiostrongylus</taxon>
    </lineage>
</organism>
<evidence type="ECO:0000256" key="1">
    <source>
        <dbReference type="SAM" id="MobiDB-lite"/>
    </source>
</evidence>
<protein>
    <submittedName>
        <fullName evidence="4">NARG2_C domain-containing protein</fullName>
    </submittedName>
</protein>
<dbReference type="EMBL" id="UYYA01004690">
    <property type="protein sequence ID" value="VDM63013.1"/>
    <property type="molecule type" value="Genomic_DNA"/>
</dbReference>
<accession>A0A158PLJ3</accession>
<keyword evidence="3" id="KW-1185">Reference proteome</keyword>
<proteinExistence type="predicted"/>
<evidence type="ECO:0000313" key="4">
    <source>
        <dbReference type="WBParaSite" id="ACOC_0001142701-mRNA-1"/>
    </source>
</evidence>
<name>A0A158PLJ3_ANGCS</name>
<dbReference type="AlphaFoldDB" id="A0A158PLJ3"/>
<reference evidence="2 3" key="2">
    <citation type="submission" date="2018-11" db="EMBL/GenBank/DDBJ databases">
        <authorList>
            <consortium name="Pathogen Informatics"/>
        </authorList>
    </citation>
    <scope>NUCLEOTIDE SEQUENCE [LARGE SCALE GENOMIC DNA]</scope>
    <source>
        <strain evidence="2 3">Costa Rica</strain>
    </source>
</reference>
<feature type="region of interest" description="Disordered" evidence="1">
    <location>
        <begin position="617"/>
        <end position="640"/>
    </location>
</feature>
<gene>
    <name evidence="2" type="ORF">ACOC_LOCUS11428</name>
</gene>
<dbReference type="WBParaSite" id="ACOC_0001142701-mRNA-1">
    <property type="protein sequence ID" value="ACOC_0001142701-mRNA-1"/>
    <property type="gene ID" value="ACOC_0001142701"/>
</dbReference>
<evidence type="ECO:0000313" key="2">
    <source>
        <dbReference type="EMBL" id="VDM63013.1"/>
    </source>
</evidence>
<sequence>MRYSFASTACESDYKTDLMARKFSIQMGHLLGSDLKMAILKEDVDEHLYKRSFELSDGHLTYEIMKLKSLNRNEAHKAMIELRQRVRTERNDLSKKPDEVIQRINARKQLPWCPTAQSLFPRGVLSVLSQTEQIRFLAICQNILSLSPLRFTHNLKEIKDFQRKVLHERQFMASSVVDMIEMNLENDITVPIVHPLAFRHHLSPGFIMRRWQKRWDDETSEINFDFDDVVSSIEWSIRSSRNDSKMRPELVTTLLKGRGDRIQLPNLRNRCVLDSSRLYADFPIWQCNENRIFSDIENVSTLCLDNGVRIAMDATTACHLMCDPFVGHNYSYVIPIRVVQKVKKGIVADIAVLDKPRILNTVDPATVQRQFLKYLLKTTFTFKRSESPLKYDAKGPSPNTESIGKDQREKHVLQMQFWETQSFAIDTGSEQMWTGPTSKQDANQIIANRTSRFSRLLEAIGRLAHGDYMLVNKNDGFIRILNKAGNRTNPAGILKCSDRRIFVCKPKTLFCDAFNGLEPVIPLMWQVSDDLQTFLNTGKRALINGFVQSRAPGCYVAPDSKLKLIAQIPLPDSSILADNFLVILVVVVLFHDFKFVTSEGADDGFNTEDVMTCFRTKNEPNGTMGTLPKPFSKNLRQQKL</sequence>
<reference evidence="4" key="1">
    <citation type="submission" date="2016-04" db="UniProtKB">
        <authorList>
            <consortium name="WormBaseParasite"/>
        </authorList>
    </citation>
    <scope>IDENTIFICATION</scope>
</reference>